<name>F5XQY1_MICPN</name>
<dbReference type="OrthoDB" id="317332at2"/>
<proteinExistence type="predicted"/>
<dbReference type="STRING" id="1032480.MLP_39890"/>
<dbReference type="eggNOG" id="COG0346">
    <property type="taxonomic scope" value="Bacteria"/>
</dbReference>
<dbReference type="AlphaFoldDB" id="F5XQY1"/>
<dbReference type="InterPro" id="IPR004360">
    <property type="entry name" value="Glyas_Fos-R_dOase_dom"/>
</dbReference>
<dbReference type="Gene3D" id="3.10.180.10">
    <property type="entry name" value="2,3-Dihydroxybiphenyl 1,2-Dioxygenase, domain 1"/>
    <property type="match status" value="1"/>
</dbReference>
<dbReference type="InterPro" id="IPR029068">
    <property type="entry name" value="Glyas_Bleomycin-R_OHBP_Dase"/>
</dbReference>
<feature type="domain" description="VOC" evidence="1">
    <location>
        <begin position="18"/>
        <end position="139"/>
    </location>
</feature>
<dbReference type="Pfam" id="PF00903">
    <property type="entry name" value="Glyoxalase"/>
    <property type="match status" value="1"/>
</dbReference>
<dbReference type="InterPro" id="IPR037523">
    <property type="entry name" value="VOC_core"/>
</dbReference>
<evidence type="ECO:0000313" key="2">
    <source>
        <dbReference type="EMBL" id="BAK37003.1"/>
    </source>
</evidence>
<dbReference type="PROSITE" id="PS51819">
    <property type="entry name" value="VOC"/>
    <property type="match status" value="1"/>
</dbReference>
<evidence type="ECO:0000313" key="3">
    <source>
        <dbReference type="Proteomes" id="UP000007947"/>
    </source>
</evidence>
<reference evidence="2 3" key="1">
    <citation type="submission" date="2011-05" db="EMBL/GenBank/DDBJ databases">
        <title>Whole genome sequence of Microlunatus phosphovorus NM-1.</title>
        <authorList>
            <person name="Hosoyama A."/>
            <person name="Sasaki K."/>
            <person name="Harada T."/>
            <person name="Igarashi R."/>
            <person name="Kawakoshi A."/>
            <person name="Sasagawa M."/>
            <person name="Fukada J."/>
            <person name="Nakamura S."/>
            <person name="Katano Y."/>
            <person name="Hanada S."/>
            <person name="Kamagata Y."/>
            <person name="Nakamura N."/>
            <person name="Yamazaki S."/>
            <person name="Fujita N."/>
        </authorList>
    </citation>
    <scope>NUCLEOTIDE SEQUENCE [LARGE SCALE GENOMIC DNA]</scope>
    <source>
        <strain evidence="3">ATCC 700054 / DSM 10555 / JCM 9379 / NBRC 101784 / NCIMB 13414 / VKM Ac-1990 / NM-1</strain>
    </source>
</reference>
<gene>
    <name evidence="2" type="ordered locus">MLP_39890</name>
</gene>
<dbReference type="SUPFAM" id="SSF54593">
    <property type="entry name" value="Glyoxalase/Bleomycin resistance protein/Dihydroxybiphenyl dioxygenase"/>
    <property type="match status" value="1"/>
</dbReference>
<organism evidence="2 3">
    <name type="scientific">Microlunatus phosphovorus (strain ATCC 700054 / DSM 10555 / JCM 9379 / NBRC 101784 / NCIMB 13414 / VKM Ac-1990 / NM-1)</name>
    <dbReference type="NCBI Taxonomy" id="1032480"/>
    <lineage>
        <taxon>Bacteria</taxon>
        <taxon>Bacillati</taxon>
        <taxon>Actinomycetota</taxon>
        <taxon>Actinomycetes</taxon>
        <taxon>Propionibacteriales</taxon>
        <taxon>Propionibacteriaceae</taxon>
        <taxon>Microlunatus</taxon>
    </lineage>
</organism>
<dbReference type="RefSeq" id="WP_013864845.1">
    <property type="nucleotide sequence ID" value="NC_015635.1"/>
</dbReference>
<keyword evidence="3" id="KW-1185">Reference proteome</keyword>
<protein>
    <recommendedName>
        <fullName evidence="1">VOC domain-containing protein</fullName>
    </recommendedName>
</protein>
<dbReference type="KEGG" id="mph:MLP_39890"/>
<dbReference type="EMBL" id="AP012204">
    <property type="protein sequence ID" value="BAK37003.1"/>
    <property type="molecule type" value="Genomic_DNA"/>
</dbReference>
<dbReference type="Proteomes" id="UP000007947">
    <property type="component" value="Chromosome"/>
</dbReference>
<accession>F5XQY1</accession>
<evidence type="ECO:0000259" key="1">
    <source>
        <dbReference type="PROSITE" id="PS51819"/>
    </source>
</evidence>
<sequence>MTTTTEAPLGTGIGGLDRIAQVKLPVTDLARSVRWYRRFLDLRLWFEIIEDGVLRGAGLIDPQQRFNVALRDRSVCASQPDLEGFDVVAFLPADRTVLEDLTKRCDRLGIHHSEIQDGPEGSRLDVPDPDGTVLRFYHFTAPTSGFTGVEYRDGQLIGSYESPRLS</sequence>
<dbReference type="HOGENOM" id="CLU_1600815_0_0_11"/>